<dbReference type="RefSeq" id="XP_053026705.1">
    <property type="nucleotide sequence ID" value="XM_053163012.1"/>
</dbReference>
<dbReference type="GeneID" id="77803896"/>
<protein>
    <recommendedName>
        <fullName evidence="4">Secreted protein</fullName>
    </recommendedName>
</protein>
<keyword evidence="3" id="KW-1185">Reference proteome</keyword>
<dbReference type="EMBL" id="CP110434">
    <property type="protein sequence ID" value="WAQ91150.1"/>
    <property type="molecule type" value="Genomic_DNA"/>
</dbReference>
<reference evidence="2" key="1">
    <citation type="submission" date="2022-10" db="EMBL/GenBank/DDBJ databases">
        <title>Puccinia triticina Genome sequencing and assembly.</title>
        <authorList>
            <person name="Li C."/>
        </authorList>
    </citation>
    <scope>NUCLEOTIDE SEQUENCE</scope>
    <source>
        <strain evidence="2">Pt15</strain>
    </source>
</reference>
<proteinExistence type="predicted"/>
<evidence type="ECO:0000313" key="3">
    <source>
        <dbReference type="Proteomes" id="UP001164743"/>
    </source>
</evidence>
<sequence>MAFLKPFIVFTIIACGLEATELTVNDQGTKCTFHCKALNDVSKTQAACGKVTERDAHQNPIKWNLVPAHPTDGHLGYYNCIGTNMAFSTCCKPGTVPKEGKSFDAGTDHSQYAHTCENTTPDRMNLPSTCKL</sequence>
<feature type="chain" id="PRO_5045976028" description="Secreted protein" evidence="1">
    <location>
        <begin position="20"/>
        <end position="132"/>
    </location>
</feature>
<evidence type="ECO:0000256" key="1">
    <source>
        <dbReference type="SAM" id="SignalP"/>
    </source>
</evidence>
<accession>A0ABY7D1P2</accession>
<dbReference type="Proteomes" id="UP001164743">
    <property type="component" value="Chromosome 14A"/>
</dbReference>
<evidence type="ECO:0008006" key="4">
    <source>
        <dbReference type="Google" id="ProtNLM"/>
    </source>
</evidence>
<keyword evidence="1" id="KW-0732">Signal</keyword>
<feature type="signal peptide" evidence="1">
    <location>
        <begin position="1"/>
        <end position="19"/>
    </location>
</feature>
<gene>
    <name evidence="2" type="ORF">PtA15_14A30</name>
</gene>
<evidence type="ECO:0000313" key="2">
    <source>
        <dbReference type="EMBL" id="WAQ91150.1"/>
    </source>
</evidence>
<name>A0ABY7D1P2_9BASI</name>
<organism evidence="2 3">
    <name type="scientific">Puccinia triticina</name>
    <dbReference type="NCBI Taxonomy" id="208348"/>
    <lineage>
        <taxon>Eukaryota</taxon>
        <taxon>Fungi</taxon>
        <taxon>Dikarya</taxon>
        <taxon>Basidiomycota</taxon>
        <taxon>Pucciniomycotina</taxon>
        <taxon>Pucciniomycetes</taxon>
        <taxon>Pucciniales</taxon>
        <taxon>Pucciniaceae</taxon>
        <taxon>Puccinia</taxon>
    </lineage>
</organism>